<reference evidence="17 20" key="2">
    <citation type="journal article" date="2020" name="Appl. Microbiol. Biotechnol.">
        <title>Targeted gene deletion in Brettanomyces bruxellensis with an expression-free CRISPR-Cas9 system.</title>
        <authorList>
            <person name="Varela C."/>
            <person name="Bartel C."/>
            <person name="Onetto C."/>
            <person name="Borneman A."/>
        </authorList>
    </citation>
    <scope>NUCLEOTIDE SEQUENCE [LARGE SCALE GENOMIC DNA]</scope>
    <source>
        <strain evidence="17 20">AWRI1613</strain>
    </source>
</reference>
<comment type="similarity">
    <text evidence="3 15">Belongs to the glycosyltransferase 39 family.</text>
</comment>
<evidence type="ECO:0000313" key="18">
    <source>
        <dbReference type="EMBL" id="VUG17584.1"/>
    </source>
</evidence>
<evidence type="ECO:0000256" key="4">
    <source>
        <dbReference type="ARBA" id="ARBA00012839"/>
    </source>
</evidence>
<keyword evidence="10 15" id="KW-1133">Transmembrane helix</keyword>
<feature type="transmembrane region" description="Helical" evidence="15">
    <location>
        <begin position="228"/>
        <end position="247"/>
    </location>
</feature>
<evidence type="ECO:0000256" key="5">
    <source>
        <dbReference type="ARBA" id="ARBA00022676"/>
    </source>
</evidence>
<evidence type="ECO:0000256" key="7">
    <source>
        <dbReference type="ARBA" id="ARBA00022692"/>
    </source>
</evidence>
<evidence type="ECO:0000313" key="17">
    <source>
        <dbReference type="EMBL" id="KAF6009973.1"/>
    </source>
</evidence>
<feature type="transmembrane region" description="Helical" evidence="15">
    <location>
        <begin position="175"/>
        <end position="193"/>
    </location>
</feature>
<proteinExistence type="inferred from homology"/>
<feature type="transmembrane region" description="Helical" evidence="15">
    <location>
        <begin position="673"/>
        <end position="695"/>
    </location>
</feature>
<dbReference type="SUPFAM" id="SSF82109">
    <property type="entry name" value="MIR domain"/>
    <property type="match status" value="1"/>
</dbReference>
<feature type="transmembrane region" description="Helical" evidence="15">
    <location>
        <begin position="641"/>
        <end position="661"/>
    </location>
</feature>
<dbReference type="Pfam" id="PF16192">
    <property type="entry name" value="PMT_4TMC"/>
    <property type="match status" value="1"/>
</dbReference>
<feature type="transmembrane region" description="Helical" evidence="15">
    <location>
        <begin position="259"/>
        <end position="280"/>
    </location>
</feature>
<dbReference type="SMART" id="SM00472">
    <property type="entry name" value="MIR"/>
    <property type="match status" value="3"/>
</dbReference>
<feature type="transmembrane region" description="Helical" evidence="15">
    <location>
        <begin position="122"/>
        <end position="143"/>
    </location>
</feature>
<dbReference type="InterPro" id="IPR032421">
    <property type="entry name" value="PMT_4TMC"/>
</dbReference>
<evidence type="ECO:0000256" key="14">
    <source>
        <dbReference type="ARBA" id="ARBA00045102"/>
    </source>
</evidence>
<dbReference type="InterPro" id="IPR027005">
    <property type="entry name" value="PMT-like"/>
</dbReference>
<dbReference type="AlphaFoldDB" id="A0A7D9H1A3"/>
<keyword evidence="8" id="KW-0677">Repeat</keyword>
<dbReference type="InterPro" id="IPR036300">
    <property type="entry name" value="MIR_dom_sf"/>
</dbReference>
<dbReference type="EC" id="2.4.1.109" evidence="4 15"/>
<keyword evidence="7 15" id="KW-0812">Transmembrane</keyword>
<evidence type="ECO:0000256" key="11">
    <source>
        <dbReference type="ARBA" id="ARBA00023136"/>
    </source>
</evidence>
<comment type="function">
    <text evidence="15">Transfers mannose from Dol-P-mannose to Ser or Thr residues on proteins.</text>
</comment>
<comment type="catalytic activity">
    <reaction evidence="13 15">
        <text>a di-trans,poly-cis-dolichyl beta-D-mannosyl phosphate + L-threonyl-[protein] = 3-O-(alpha-D-mannosyl)-L-threonyl-[protein] + a di-trans,poly-cis-dolichyl phosphate + H(+)</text>
        <dbReference type="Rhea" id="RHEA:53396"/>
        <dbReference type="Rhea" id="RHEA-COMP:11060"/>
        <dbReference type="Rhea" id="RHEA-COMP:13547"/>
        <dbReference type="Rhea" id="RHEA-COMP:19498"/>
        <dbReference type="Rhea" id="RHEA-COMP:19501"/>
        <dbReference type="ChEBI" id="CHEBI:15378"/>
        <dbReference type="ChEBI" id="CHEBI:30013"/>
        <dbReference type="ChEBI" id="CHEBI:57683"/>
        <dbReference type="ChEBI" id="CHEBI:58211"/>
        <dbReference type="ChEBI" id="CHEBI:137323"/>
        <dbReference type="EC" id="2.4.1.109"/>
    </reaction>
</comment>
<comment type="catalytic activity">
    <reaction evidence="14 15">
        <text>a di-trans,poly-cis-dolichyl beta-D-mannosyl phosphate + L-seryl-[protein] = 3-O-(alpha-D-mannosyl)-L-seryl-[protein] + a di-trans,poly-cis-dolichyl phosphate + H(+)</text>
        <dbReference type="Rhea" id="RHEA:17377"/>
        <dbReference type="Rhea" id="RHEA-COMP:9863"/>
        <dbReference type="Rhea" id="RHEA-COMP:13546"/>
        <dbReference type="Rhea" id="RHEA-COMP:19498"/>
        <dbReference type="Rhea" id="RHEA-COMP:19501"/>
        <dbReference type="ChEBI" id="CHEBI:15378"/>
        <dbReference type="ChEBI" id="CHEBI:29999"/>
        <dbReference type="ChEBI" id="CHEBI:57683"/>
        <dbReference type="ChEBI" id="CHEBI:58211"/>
        <dbReference type="ChEBI" id="CHEBI:137321"/>
        <dbReference type="EC" id="2.4.1.109"/>
    </reaction>
</comment>
<keyword evidence="5 15" id="KW-0328">Glycosyltransferase</keyword>
<dbReference type="PANTHER" id="PTHR10050:SF50">
    <property type="entry name" value="DOLICHYL-PHOSPHATE-MANNOSE--PROTEIN MANNOSYLTRANSFERASE 1-RELATED"/>
    <property type="match status" value="1"/>
</dbReference>
<feature type="transmembrane region" description="Helical" evidence="15">
    <location>
        <begin position="205"/>
        <end position="222"/>
    </location>
</feature>
<sequence>MSEENAEFIGEKGPQRRYVSEQHSFRLTQISTSQKIQLLILTILALITREWEIDEPSTVVFDELVVGNSVNSYISHKITSDINPPAGKIIYAWIASLFNYTIPKLGFRPNASYVNADGNLLFPYTLLRTFSAVCGSSLVIFMYKTLRSSGVRHSIALFGGFLVLFENSIVVQSRFFFLDAPFLAAIAFAISSIKSGDSMRTFSRKWLACLFLSAISLGYTISLKTSGFFVLVWAFAVTIKQIWYMIGDLKVKKCTIWRFTVLKFMLYLVIPASIYIYFFFVHINLLTERGPAYEELSPEYQRSLINNHLEHVYKDVFYGSSITLRHYTTGNYLHSYDAKYKNGHQQVTLVEQFEDPLNRWFLEEAGTNPSTDLLVRNISIPSWGRVRLYHNGTEKHLRVDPDAKPPLSEQDYNREVTALGNNTWLGDDYTDLEVRIAPDYCKTNASKGRVQAIDTVFQLYSHRKGCFLLGTSKKLPEAWGHGQSEVLCIESPKFERSLWYIDSNEHPLFDETTPTVEFKKLSFWDKFVELNKLLFRTLASNKFDHPFMSKPKDWVMLNGGIPYYSEDNKFVYLFGNVITYHLVVLCVFCYALWQIFRLILWNPHKELRFSERTYKYEFHGLDYFLGYVINLIPYVLLDQTFFLFCYLPALYFGILLVGQTFELIVSKRPSIGYLFTCLWAIAVLLTFVKFSPLIFGLKWNKEDCMSLLLFSTWDNFCAAYKNE</sequence>
<evidence type="ECO:0000256" key="10">
    <source>
        <dbReference type="ARBA" id="ARBA00022989"/>
    </source>
</evidence>
<dbReference type="PANTHER" id="PTHR10050">
    <property type="entry name" value="DOLICHYL-PHOSPHATE-MANNOSE--PROTEIN MANNOSYLTRANSFERASE"/>
    <property type="match status" value="1"/>
</dbReference>
<name>A0A7D9H1A3_DEKBR</name>
<evidence type="ECO:0000256" key="9">
    <source>
        <dbReference type="ARBA" id="ARBA00022824"/>
    </source>
</evidence>
<dbReference type="Proteomes" id="UP000478008">
    <property type="component" value="Unassembled WGS sequence"/>
</dbReference>
<evidence type="ECO:0000256" key="6">
    <source>
        <dbReference type="ARBA" id="ARBA00022679"/>
    </source>
</evidence>
<evidence type="ECO:0000256" key="3">
    <source>
        <dbReference type="ARBA" id="ARBA00007222"/>
    </source>
</evidence>
<feature type="transmembrane region" description="Helical" evidence="15">
    <location>
        <begin position="150"/>
        <end position="169"/>
    </location>
</feature>
<comment type="pathway">
    <text evidence="2 15">Protein modification; protein glycosylation.</text>
</comment>
<evidence type="ECO:0000313" key="20">
    <source>
        <dbReference type="Proteomes" id="UP000568158"/>
    </source>
</evidence>
<protein>
    <recommendedName>
        <fullName evidence="4 15">Dolichyl-phosphate-mannose--protein mannosyltransferase</fullName>
        <ecNumber evidence="4 15">2.4.1.109</ecNumber>
    </recommendedName>
</protein>
<evidence type="ECO:0000313" key="19">
    <source>
        <dbReference type="Proteomes" id="UP000478008"/>
    </source>
</evidence>
<keyword evidence="19" id="KW-1185">Reference proteome</keyword>
<evidence type="ECO:0000259" key="16">
    <source>
        <dbReference type="PROSITE" id="PS50919"/>
    </source>
</evidence>
<dbReference type="Proteomes" id="UP000568158">
    <property type="component" value="Unassembled WGS sequence"/>
</dbReference>
<evidence type="ECO:0000256" key="2">
    <source>
        <dbReference type="ARBA" id="ARBA00004922"/>
    </source>
</evidence>
<dbReference type="GO" id="GO:0004169">
    <property type="term" value="F:dolichyl-phosphate-mannose-protein mannosyltransferase activity"/>
    <property type="evidence" value="ECO:0007669"/>
    <property type="project" value="UniProtKB-UniRule"/>
</dbReference>
<dbReference type="UniPathway" id="UPA00378"/>
<gene>
    <name evidence="18" type="primary">PMT5</name>
    <name evidence="18" type="ORF">DEBR0S2_10990G</name>
    <name evidence="17" type="ORF">HII12_003519</name>
</gene>
<feature type="domain" description="MIR" evidence="16">
    <location>
        <begin position="313"/>
        <end position="365"/>
    </location>
</feature>
<evidence type="ECO:0000256" key="15">
    <source>
        <dbReference type="RuleBase" id="RU367007"/>
    </source>
</evidence>
<keyword evidence="11 15" id="KW-0472">Membrane</keyword>
<dbReference type="InterPro" id="IPR003342">
    <property type="entry name" value="ArnT-like_N"/>
</dbReference>
<feature type="transmembrane region" description="Helical" evidence="15">
    <location>
        <begin position="570"/>
        <end position="593"/>
    </location>
</feature>
<evidence type="ECO:0000256" key="1">
    <source>
        <dbReference type="ARBA" id="ARBA00004477"/>
    </source>
</evidence>
<feature type="transmembrane region" description="Helical" evidence="15">
    <location>
        <begin position="614"/>
        <end position="635"/>
    </location>
</feature>
<dbReference type="PROSITE" id="PS50919">
    <property type="entry name" value="MIR"/>
    <property type="match status" value="1"/>
</dbReference>
<keyword evidence="12" id="KW-0325">Glycoprotein</keyword>
<accession>A0A7D9H1A3</accession>
<dbReference type="Pfam" id="PF02366">
    <property type="entry name" value="PMT"/>
    <property type="match status" value="1"/>
</dbReference>
<dbReference type="EMBL" id="JABCYN010000030">
    <property type="protein sequence ID" value="KAF6009973.1"/>
    <property type="molecule type" value="Genomic_DNA"/>
</dbReference>
<dbReference type="Gene3D" id="2.80.10.50">
    <property type="match status" value="1"/>
</dbReference>
<comment type="subcellular location">
    <subcellularLocation>
        <location evidence="1 15">Endoplasmic reticulum membrane</location>
        <topology evidence="1 15">Multi-pass membrane protein</topology>
    </subcellularLocation>
</comment>
<dbReference type="EMBL" id="CABFWN010000002">
    <property type="protein sequence ID" value="VUG17584.1"/>
    <property type="molecule type" value="Genomic_DNA"/>
</dbReference>
<evidence type="ECO:0000256" key="12">
    <source>
        <dbReference type="ARBA" id="ARBA00023180"/>
    </source>
</evidence>
<dbReference type="InterPro" id="IPR016093">
    <property type="entry name" value="MIR_motif"/>
</dbReference>
<dbReference type="Pfam" id="PF02815">
    <property type="entry name" value="MIR"/>
    <property type="match status" value="1"/>
</dbReference>
<keyword evidence="9 15" id="KW-0256">Endoplasmic reticulum</keyword>
<organism evidence="18 19">
    <name type="scientific">Dekkera bruxellensis</name>
    <name type="common">Brettanomyces custersii</name>
    <dbReference type="NCBI Taxonomy" id="5007"/>
    <lineage>
        <taxon>Eukaryota</taxon>
        <taxon>Fungi</taxon>
        <taxon>Dikarya</taxon>
        <taxon>Ascomycota</taxon>
        <taxon>Saccharomycotina</taxon>
        <taxon>Pichiomycetes</taxon>
        <taxon>Pichiales</taxon>
        <taxon>Pichiaceae</taxon>
        <taxon>Brettanomyces</taxon>
    </lineage>
</organism>
<keyword evidence="6 15" id="KW-0808">Transferase</keyword>
<dbReference type="GO" id="GO:0005789">
    <property type="term" value="C:endoplasmic reticulum membrane"/>
    <property type="evidence" value="ECO:0007669"/>
    <property type="project" value="UniProtKB-SubCell"/>
</dbReference>
<reference evidence="18 19" key="1">
    <citation type="submission" date="2019-07" db="EMBL/GenBank/DDBJ databases">
        <authorList>
            <person name="Friedrich A."/>
            <person name="Schacherer J."/>
        </authorList>
    </citation>
    <scope>NUCLEOTIDE SEQUENCE [LARGE SCALE GENOMIC DNA]</scope>
</reference>
<evidence type="ECO:0000256" key="13">
    <source>
        <dbReference type="ARBA" id="ARBA00045085"/>
    </source>
</evidence>
<evidence type="ECO:0000256" key="8">
    <source>
        <dbReference type="ARBA" id="ARBA00022737"/>
    </source>
</evidence>